<dbReference type="InterPro" id="IPR005467">
    <property type="entry name" value="His_kinase_dom"/>
</dbReference>
<dbReference type="GO" id="GO:0005737">
    <property type="term" value="C:cytoplasm"/>
    <property type="evidence" value="ECO:0007669"/>
    <property type="project" value="InterPro"/>
</dbReference>
<evidence type="ECO:0000259" key="15">
    <source>
        <dbReference type="PROSITE" id="PS50894"/>
    </source>
</evidence>
<organism evidence="16 17">
    <name type="scientific">Labilithrix luteola</name>
    <dbReference type="NCBI Taxonomy" id="1391654"/>
    <lineage>
        <taxon>Bacteria</taxon>
        <taxon>Pseudomonadati</taxon>
        <taxon>Myxococcota</taxon>
        <taxon>Polyangia</taxon>
        <taxon>Polyangiales</taxon>
        <taxon>Labilitrichaceae</taxon>
        <taxon>Labilithrix</taxon>
    </lineage>
</organism>
<dbReference type="PRINTS" id="PR00344">
    <property type="entry name" value="BCTRLSENSOR"/>
</dbReference>
<dbReference type="FunFam" id="3.30.565.10:FF:000016">
    <property type="entry name" value="Chemotaxis protein CheA, putative"/>
    <property type="match status" value="1"/>
</dbReference>
<dbReference type="PANTHER" id="PTHR43395:SF10">
    <property type="entry name" value="CHEMOTAXIS PROTEIN CHEA"/>
    <property type="match status" value="1"/>
</dbReference>
<dbReference type="InterPro" id="IPR008207">
    <property type="entry name" value="Sig_transdc_His_kin_Hpt_dom"/>
</dbReference>
<dbReference type="Pfam" id="PF01627">
    <property type="entry name" value="Hpt"/>
    <property type="match status" value="1"/>
</dbReference>
<keyword evidence="4" id="KW-0145">Chemotaxis</keyword>
<feature type="domain" description="HPt" evidence="15">
    <location>
        <begin position="4"/>
        <end position="108"/>
    </location>
</feature>
<keyword evidence="5 12" id="KW-0597">Phosphoprotein</keyword>
<dbReference type="SUPFAM" id="SSF50341">
    <property type="entry name" value="CheW-like"/>
    <property type="match status" value="1"/>
</dbReference>
<dbReference type="CDD" id="cd00088">
    <property type="entry name" value="HPT"/>
    <property type="match status" value="1"/>
</dbReference>
<dbReference type="InterPro" id="IPR037006">
    <property type="entry name" value="CheA-like_homodim_sf"/>
</dbReference>
<dbReference type="EMBL" id="CP012333">
    <property type="protein sequence ID" value="AKU94040.1"/>
    <property type="molecule type" value="Genomic_DNA"/>
</dbReference>
<evidence type="ECO:0000313" key="16">
    <source>
        <dbReference type="EMBL" id="AKU94040.1"/>
    </source>
</evidence>
<dbReference type="GO" id="GO:0005524">
    <property type="term" value="F:ATP binding"/>
    <property type="evidence" value="ECO:0007669"/>
    <property type="project" value="UniProtKB-KW"/>
</dbReference>
<keyword evidence="10" id="KW-0902">Two-component regulatory system</keyword>
<dbReference type="InterPro" id="IPR036641">
    <property type="entry name" value="HPT_dom_sf"/>
</dbReference>
<dbReference type="Pfam" id="PF02895">
    <property type="entry name" value="H-kinase_dim"/>
    <property type="match status" value="1"/>
</dbReference>
<keyword evidence="9" id="KW-0067">ATP-binding</keyword>
<dbReference type="InterPro" id="IPR004358">
    <property type="entry name" value="Sig_transdc_His_kin-like_C"/>
</dbReference>
<keyword evidence="6" id="KW-0808">Transferase</keyword>
<dbReference type="Proteomes" id="UP000064967">
    <property type="component" value="Chromosome"/>
</dbReference>
<protein>
    <recommendedName>
        <fullName evidence="3">Chemotaxis protein CheA</fullName>
        <ecNumber evidence="2">2.7.13.3</ecNumber>
    </recommendedName>
</protein>
<dbReference type="InterPro" id="IPR036097">
    <property type="entry name" value="HisK_dim/P_sf"/>
</dbReference>
<dbReference type="InterPro" id="IPR051315">
    <property type="entry name" value="Bact_Chemotaxis_CheA"/>
</dbReference>
<keyword evidence="7" id="KW-0547">Nucleotide-binding</keyword>
<evidence type="ECO:0000256" key="1">
    <source>
        <dbReference type="ARBA" id="ARBA00000085"/>
    </source>
</evidence>
<dbReference type="GO" id="GO:0000155">
    <property type="term" value="F:phosphorelay sensor kinase activity"/>
    <property type="evidence" value="ECO:0007669"/>
    <property type="project" value="InterPro"/>
</dbReference>
<dbReference type="SMART" id="SM00387">
    <property type="entry name" value="HATPase_c"/>
    <property type="match status" value="1"/>
</dbReference>
<dbReference type="CDD" id="cd16916">
    <property type="entry name" value="HATPase_CheA-like"/>
    <property type="match status" value="1"/>
</dbReference>
<dbReference type="InterPro" id="IPR036890">
    <property type="entry name" value="HATPase_C_sf"/>
</dbReference>
<dbReference type="Gene3D" id="3.30.565.10">
    <property type="entry name" value="Histidine kinase-like ATPase, C-terminal domain"/>
    <property type="match status" value="1"/>
</dbReference>
<dbReference type="InterPro" id="IPR002545">
    <property type="entry name" value="CheW-lke_dom"/>
</dbReference>
<dbReference type="RefSeq" id="WP_146645701.1">
    <property type="nucleotide sequence ID" value="NZ_CP012333.1"/>
</dbReference>
<dbReference type="SUPFAM" id="SSF47384">
    <property type="entry name" value="Homodimeric domain of signal transducing histidine kinase"/>
    <property type="match status" value="1"/>
</dbReference>
<dbReference type="Pfam" id="PF02518">
    <property type="entry name" value="HATPase_c"/>
    <property type="match status" value="1"/>
</dbReference>
<dbReference type="EC" id="2.7.13.3" evidence="2"/>
<feature type="domain" description="CheW-like" evidence="14">
    <location>
        <begin position="522"/>
        <end position="657"/>
    </location>
</feature>
<evidence type="ECO:0000256" key="2">
    <source>
        <dbReference type="ARBA" id="ARBA00012438"/>
    </source>
</evidence>
<dbReference type="PROSITE" id="PS50851">
    <property type="entry name" value="CHEW"/>
    <property type="match status" value="1"/>
</dbReference>
<keyword evidence="8 16" id="KW-0418">Kinase</keyword>
<evidence type="ECO:0000256" key="11">
    <source>
        <dbReference type="ARBA" id="ARBA00035100"/>
    </source>
</evidence>
<dbReference type="STRING" id="1391654.AKJ09_00704"/>
<dbReference type="SUPFAM" id="SSF55874">
    <property type="entry name" value="ATPase domain of HSP90 chaperone/DNA topoisomerase II/histidine kinase"/>
    <property type="match status" value="1"/>
</dbReference>
<dbReference type="Pfam" id="PF01584">
    <property type="entry name" value="CheW"/>
    <property type="match status" value="1"/>
</dbReference>
<sequence>MSEVKIDLESFLSTFFEEAEEHLSTFERGLLELEENPGDREVIGQIFRSAHSIKGASGTFGLTDVMTFTHALETVLDRLRAGTLAYSGDVAKVLLASVDILRALVDAARNGSAPPSRAAEVRGELERFFAPGAAVVQAATSSAAPTGPRAVKVRFAPKLEFMSRGSDPLAVLRDLASLGEITSRALDTSALPDLVELDPETFYVTFDVAMTTSASDSELREVVAFVDDLCTLELRHEEPAASPAPSEAPRPAVETANATTPTGAAHANNAAPTIRVATDKVDKLLDLVSELVIAQAMIVEATRSPSTDATTRLNDALSAMDRHTRELQERVMSIRMVPLASVFRRLPRMVRDVATSVGKKVKLVVEGEGTEIDKSMVEQLADPLTHLVRNAIDHGLESPDERRAAGKNEEGTILLRAFHQGGNVVIEVSDDGRGLNTDAIRAKAERLGLIGPEAVLTDDQIHDFVFHPGFSTAAKVSDISGRGVGMDVVKRNVEALNGSLGLTTERGRGMRVRLRLPLTLAILDGLAVRVGAQTYVVPLLSVVESFRPTRSQLRGVFGASEVIDVRGKSVPVVRLHEIVGATDAERDPTCALVCIVESNGADLALLVDDVIGQAQFVVKSLEVNFRKVDALMGATILGDGRVAMIVDVPSLARVASFSSRGVDPAARIPAAAEVR</sequence>
<dbReference type="Gene3D" id="1.10.287.560">
    <property type="entry name" value="Histidine kinase CheA-like, homodimeric domain"/>
    <property type="match status" value="1"/>
</dbReference>
<keyword evidence="17" id="KW-1185">Reference proteome</keyword>
<evidence type="ECO:0000259" key="14">
    <source>
        <dbReference type="PROSITE" id="PS50851"/>
    </source>
</evidence>
<evidence type="ECO:0000256" key="5">
    <source>
        <dbReference type="ARBA" id="ARBA00022553"/>
    </source>
</evidence>
<feature type="domain" description="Histidine kinase" evidence="13">
    <location>
        <begin position="286"/>
        <end position="520"/>
    </location>
</feature>
<evidence type="ECO:0000256" key="3">
    <source>
        <dbReference type="ARBA" id="ARBA00021495"/>
    </source>
</evidence>
<evidence type="ECO:0000313" key="17">
    <source>
        <dbReference type="Proteomes" id="UP000064967"/>
    </source>
</evidence>
<dbReference type="OrthoDB" id="9803176at2"/>
<evidence type="ECO:0000256" key="12">
    <source>
        <dbReference type="PROSITE-ProRule" id="PRU00110"/>
    </source>
</evidence>
<dbReference type="AlphaFoldDB" id="A0A0K1PKI6"/>
<dbReference type="SUPFAM" id="SSF47226">
    <property type="entry name" value="Histidine-containing phosphotransfer domain, HPT domain"/>
    <property type="match status" value="1"/>
</dbReference>
<dbReference type="PROSITE" id="PS50894">
    <property type="entry name" value="HPT"/>
    <property type="match status" value="1"/>
</dbReference>
<comment type="catalytic activity">
    <reaction evidence="1">
        <text>ATP + protein L-histidine = ADP + protein N-phospho-L-histidine.</text>
        <dbReference type="EC" id="2.7.13.3"/>
    </reaction>
</comment>
<dbReference type="SMART" id="SM01231">
    <property type="entry name" value="H-kinase_dim"/>
    <property type="match status" value="1"/>
</dbReference>
<evidence type="ECO:0000259" key="13">
    <source>
        <dbReference type="PROSITE" id="PS50109"/>
    </source>
</evidence>
<dbReference type="PROSITE" id="PS50109">
    <property type="entry name" value="HIS_KIN"/>
    <property type="match status" value="1"/>
</dbReference>
<dbReference type="Gene3D" id="1.20.120.160">
    <property type="entry name" value="HPT domain"/>
    <property type="match status" value="1"/>
</dbReference>
<reference evidence="16 17" key="1">
    <citation type="submission" date="2015-08" db="EMBL/GenBank/DDBJ databases">
        <authorList>
            <person name="Babu N.S."/>
            <person name="Beckwith C.J."/>
            <person name="Beseler K.G."/>
            <person name="Brison A."/>
            <person name="Carone J.V."/>
            <person name="Caskin T.P."/>
            <person name="Diamond M."/>
            <person name="Durham M.E."/>
            <person name="Foxe J.M."/>
            <person name="Go M."/>
            <person name="Henderson B.A."/>
            <person name="Jones I.B."/>
            <person name="McGettigan J.A."/>
            <person name="Micheletti S.J."/>
            <person name="Nasrallah M.E."/>
            <person name="Ortiz D."/>
            <person name="Piller C.R."/>
            <person name="Privatt S.R."/>
            <person name="Schneider S.L."/>
            <person name="Sharp S."/>
            <person name="Smith T.C."/>
            <person name="Stanton J.D."/>
            <person name="Ullery H.E."/>
            <person name="Wilson R.J."/>
            <person name="Serrano M.G."/>
            <person name="Buck G."/>
            <person name="Lee V."/>
            <person name="Wang Y."/>
            <person name="Carvalho R."/>
            <person name="Voegtly L."/>
            <person name="Shi R."/>
            <person name="Duckworth R."/>
            <person name="Johnson A."/>
            <person name="Loviza R."/>
            <person name="Walstead R."/>
            <person name="Shah Z."/>
            <person name="Kiflezghi M."/>
            <person name="Wade K."/>
            <person name="Ball S.L."/>
            <person name="Bradley K.W."/>
            <person name="Asai D.J."/>
            <person name="Bowman C.A."/>
            <person name="Russell D.A."/>
            <person name="Pope W.H."/>
            <person name="Jacobs-Sera D."/>
            <person name="Hendrix R.W."/>
            <person name="Hatfull G.F."/>
        </authorList>
    </citation>
    <scope>NUCLEOTIDE SEQUENCE [LARGE SCALE GENOMIC DNA]</scope>
    <source>
        <strain evidence="16 17">DSM 27648</strain>
    </source>
</reference>
<gene>
    <name evidence="16" type="ORF">AKJ09_00704</name>
</gene>
<feature type="modified residue" description="Phosphohistidine" evidence="12">
    <location>
        <position position="51"/>
    </location>
</feature>
<proteinExistence type="predicted"/>
<dbReference type="PATRIC" id="fig|1391654.3.peg.711"/>
<evidence type="ECO:0000256" key="8">
    <source>
        <dbReference type="ARBA" id="ARBA00022777"/>
    </source>
</evidence>
<comment type="function">
    <text evidence="11">Involved in the transmission of sensory signals from the chemoreceptors to the flagellar motors. CheA is autophosphorylated; it can transfer its phosphate group to either CheB or CheY.</text>
</comment>
<dbReference type="InterPro" id="IPR036061">
    <property type="entry name" value="CheW-like_dom_sf"/>
</dbReference>
<dbReference type="KEGG" id="llu:AKJ09_00704"/>
<dbReference type="SMART" id="SM00073">
    <property type="entry name" value="HPT"/>
    <property type="match status" value="1"/>
</dbReference>
<dbReference type="CDD" id="cd00731">
    <property type="entry name" value="CheA_reg"/>
    <property type="match status" value="1"/>
</dbReference>
<evidence type="ECO:0000256" key="6">
    <source>
        <dbReference type="ARBA" id="ARBA00022679"/>
    </source>
</evidence>
<evidence type="ECO:0000256" key="7">
    <source>
        <dbReference type="ARBA" id="ARBA00022741"/>
    </source>
</evidence>
<dbReference type="SMART" id="SM00260">
    <property type="entry name" value="CheW"/>
    <property type="match status" value="1"/>
</dbReference>
<dbReference type="Gene3D" id="2.30.30.40">
    <property type="entry name" value="SH3 Domains"/>
    <property type="match status" value="1"/>
</dbReference>
<dbReference type="GO" id="GO:0006935">
    <property type="term" value="P:chemotaxis"/>
    <property type="evidence" value="ECO:0007669"/>
    <property type="project" value="UniProtKB-KW"/>
</dbReference>
<dbReference type="PANTHER" id="PTHR43395">
    <property type="entry name" value="SENSOR HISTIDINE KINASE CHEA"/>
    <property type="match status" value="1"/>
</dbReference>
<dbReference type="InterPro" id="IPR003594">
    <property type="entry name" value="HATPase_dom"/>
</dbReference>
<evidence type="ECO:0000256" key="4">
    <source>
        <dbReference type="ARBA" id="ARBA00022500"/>
    </source>
</evidence>
<accession>A0A0K1PKI6</accession>
<evidence type="ECO:0000256" key="9">
    <source>
        <dbReference type="ARBA" id="ARBA00022840"/>
    </source>
</evidence>
<name>A0A0K1PKI6_9BACT</name>
<dbReference type="InterPro" id="IPR004105">
    <property type="entry name" value="CheA-like_dim"/>
</dbReference>
<evidence type="ECO:0000256" key="10">
    <source>
        <dbReference type="ARBA" id="ARBA00023012"/>
    </source>
</evidence>